<accession>A3V3D4</accession>
<sequence length="63" mass="6758">MLVFLVVIAAKGPCWRRVAILPASALAYNPACTLQALRAAIPAGLEGVWKQSIGLTHFNHLFA</sequence>
<gene>
    <name evidence="1" type="ORF">SKA53_01306</name>
</gene>
<comment type="caution">
    <text evidence="1">The sequence shown here is derived from an EMBL/GenBank/DDBJ whole genome shotgun (WGS) entry which is preliminary data.</text>
</comment>
<name>A3V3D4_9RHOB</name>
<keyword evidence="2" id="KW-1185">Reference proteome</keyword>
<dbReference type="STRING" id="314232.SKA53_01306"/>
<dbReference type="AlphaFoldDB" id="A3V3D4"/>
<dbReference type="HOGENOM" id="CLU_2880526_0_0_5"/>
<protein>
    <submittedName>
        <fullName evidence="1">Uncharacterized protein</fullName>
    </submittedName>
</protein>
<dbReference type="RefSeq" id="WP_007204221.1">
    <property type="nucleotide sequence ID" value="NZ_CH672414.1"/>
</dbReference>
<reference evidence="1 2" key="1">
    <citation type="submission" date="2006-01" db="EMBL/GenBank/DDBJ databases">
        <authorList>
            <person name="Hagstrom A."/>
            <person name="Ferriera S."/>
            <person name="Johnson J."/>
            <person name="Kravitz S."/>
            <person name="Halpern A."/>
            <person name="Remington K."/>
            <person name="Beeson K."/>
            <person name="Tran B."/>
            <person name="Rogers Y.-H."/>
            <person name="Friedman R."/>
            <person name="Venter J.C."/>
        </authorList>
    </citation>
    <scope>NUCLEOTIDE SEQUENCE [LARGE SCALE GENOMIC DNA]</scope>
    <source>
        <strain evidence="1 2">SKA53</strain>
    </source>
</reference>
<evidence type="ECO:0000313" key="2">
    <source>
        <dbReference type="Proteomes" id="UP000004507"/>
    </source>
</evidence>
<proteinExistence type="predicted"/>
<organism evidence="1 2">
    <name type="scientific">Yoonia vestfoldensis SKA53</name>
    <dbReference type="NCBI Taxonomy" id="314232"/>
    <lineage>
        <taxon>Bacteria</taxon>
        <taxon>Pseudomonadati</taxon>
        <taxon>Pseudomonadota</taxon>
        <taxon>Alphaproteobacteria</taxon>
        <taxon>Rhodobacterales</taxon>
        <taxon>Paracoccaceae</taxon>
        <taxon>Yoonia</taxon>
    </lineage>
</organism>
<dbReference type="EMBL" id="AAMS01000003">
    <property type="protein sequence ID" value="EAQ06991.1"/>
    <property type="molecule type" value="Genomic_DNA"/>
</dbReference>
<evidence type="ECO:0000313" key="1">
    <source>
        <dbReference type="EMBL" id="EAQ06991.1"/>
    </source>
</evidence>
<dbReference type="Proteomes" id="UP000004507">
    <property type="component" value="Unassembled WGS sequence"/>
</dbReference>